<organism evidence="1 2">
    <name type="scientific">Rhynchophorus ferrugineus</name>
    <name type="common">Red palm weevil</name>
    <name type="synonym">Curculio ferrugineus</name>
    <dbReference type="NCBI Taxonomy" id="354439"/>
    <lineage>
        <taxon>Eukaryota</taxon>
        <taxon>Metazoa</taxon>
        <taxon>Ecdysozoa</taxon>
        <taxon>Arthropoda</taxon>
        <taxon>Hexapoda</taxon>
        <taxon>Insecta</taxon>
        <taxon>Pterygota</taxon>
        <taxon>Neoptera</taxon>
        <taxon>Endopterygota</taxon>
        <taxon>Coleoptera</taxon>
        <taxon>Polyphaga</taxon>
        <taxon>Cucujiformia</taxon>
        <taxon>Curculionidae</taxon>
        <taxon>Dryophthorinae</taxon>
        <taxon>Rhynchophorus</taxon>
    </lineage>
</organism>
<evidence type="ECO:0000313" key="2">
    <source>
        <dbReference type="Proteomes" id="UP000625711"/>
    </source>
</evidence>
<protein>
    <submittedName>
        <fullName evidence="1">Uncharacterized protein</fullName>
    </submittedName>
</protein>
<name>A0A834I1L7_RHYFE</name>
<keyword evidence="2" id="KW-1185">Reference proteome</keyword>
<dbReference type="AlphaFoldDB" id="A0A834I1L7"/>
<dbReference type="OrthoDB" id="6782743at2759"/>
<sequence>MDKYTPQERAEILAPDVNRILSQNARGCCEQSTSVRDALLSTNLGQRVMRLVPTLRSPRDFSEISRNFALQLP</sequence>
<reference evidence="1" key="1">
    <citation type="submission" date="2020-08" db="EMBL/GenBank/DDBJ databases">
        <title>Genome sequencing and assembly of the red palm weevil Rhynchophorus ferrugineus.</title>
        <authorList>
            <person name="Dias G.B."/>
            <person name="Bergman C.M."/>
            <person name="Manee M."/>
        </authorList>
    </citation>
    <scope>NUCLEOTIDE SEQUENCE</scope>
    <source>
        <strain evidence="1">AA-2017</strain>
        <tissue evidence="1">Whole larva</tissue>
    </source>
</reference>
<proteinExistence type="predicted"/>
<accession>A0A834I1L7</accession>
<gene>
    <name evidence="1" type="ORF">GWI33_014375</name>
</gene>
<dbReference type="EMBL" id="JAACXV010013659">
    <property type="protein sequence ID" value="KAF7272897.1"/>
    <property type="molecule type" value="Genomic_DNA"/>
</dbReference>
<dbReference type="Proteomes" id="UP000625711">
    <property type="component" value="Unassembled WGS sequence"/>
</dbReference>
<comment type="caution">
    <text evidence="1">The sequence shown here is derived from an EMBL/GenBank/DDBJ whole genome shotgun (WGS) entry which is preliminary data.</text>
</comment>
<evidence type="ECO:0000313" key="1">
    <source>
        <dbReference type="EMBL" id="KAF7272897.1"/>
    </source>
</evidence>